<reference evidence="1" key="1">
    <citation type="submission" date="2020-03" db="EMBL/GenBank/DDBJ databases">
        <authorList>
            <person name="Weist P."/>
        </authorList>
    </citation>
    <scope>NUCLEOTIDE SEQUENCE</scope>
</reference>
<dbReference type="AlphaFoldDB" id="A0A9N7W118"/>
<organism evidence="1 2">
    <name type="scientific">Pleuronectes platessa</name>
    <name type="common">European plaice</name>
    <dbReference type="NCBI Taxonomy" id="8262"/>
    <lineage>
        <taxon>Eukaryota</taxon>
        <taxon>Metazoa</taxon>
        <taxon>Chordata</taxon>
        <taxon>Craniata</taxon>
        <taxon>Vertebrata</taxon>
        <taxon>Euteleostomi</taxon>
        <taxon>Actinopterygii</taxon>
        <taxon>Neopterygii</taxon>
        <taxon>Teleostei</taxon>
        <taxon>Neoteleostei</taxon>
        <taxon>Acanthomorphata</taxon>
        <taxon>Carangaria</taxon>
        <taxon>Pleuronectiformes</taxon>
        <taxon>Pleuronectoidei</taxon>
        <taxon>Pleuronectidae</taxon>
        <taxon>Pleuronectes</taxon>
    </lineage>
</organism>
<dbReference type="EMBL" id="CADEAL010004404">
    <property type="protein sequence ID" value="CAB1458877.1"/>
    <property type="molecule type" value="Genomic_DNA"/>
</dbReference>
<name>A0A9N7W118_PLEPL</name>
<accession>A0A9N7W118</accession>
<evidence type="ECO:0000313" key="1">
    <source>
        <dbReference type="EMBL" id="CAB1458877.1"/>
    </source>
</evidence>
<keyword evidence="2" id="KW-1185">Reference proteome</keyword>
<comment type="caution">
    <text evidence="1">The sequence shown here is derived from an EMBL/GenBank/DDBJ whole genome shotgun (WGS) entry which is preliminary data.</text>
</comment>
<dbReference type="Proteomes" id="UP001153269">
    <property type="component" value="Unassembled WGS sequence"/>
</dbReference>
<proteinExistence type="predicted"/>
<protein>
    <submittedName>
        <fullName evidence="1">Uncharacterized protein</fullName>
    </submittedName>
</protein>
<evidence type="ECO:0000313" key="2">
    <source>
        <dbReference type="Proteomes" id="UP001153269"/>
    </source>
</evidence>
<gene>
    <name evidence="1" type="ORF">PLEPLA_LOCUS46711</name>
</gene>
<sequence>MRLYFETQPAVFPVVWGVTVAGRDGPRCRERGIRAGLSPVRGVLSAVNSETVHRRARSAEEGHVRGMESAARLPPPGTLNMLKPCFFGDVVISHPIKEQNPPAAFCSLSVYISGCWERLQPQVYRLDGWIA</sequence>